<feature type="domain" description="Amidohydrolase-related" evidence="2">
    <location>
        <begin position="7"/>
        <end position="265"/>
    </location>
</feature>
<dbReference type="InterPro" id="IPR032466">
    <property type="entry name" value="Metal_Hydrolase"/>
</dbReference>
<name>A0A9X2G6V7_9ACTN</name>
<evidence type="ECO:0000313" key="4">
    <source>
        <dbReference type="Proteomes" id="UP001139648"/>
    </source>
</evidence>
<dbReference type="AlphaFoldDB" id="A0A9X2G6V7"/>
<organism evidence="3 4">
    <name type="scientific">Nonomuraea thailandensis</name>
    <dbReference type="NCBI Taxonomy" id="1188745"/>
    <lineage>
        <taxon>Bacteria</taxon>
        <taxon>Bacillati</taxon>
        <taxon>Actinomycetota</taxon>
        <taxon>Actinomycetes</taxon>
        <taxon>Streptosporangiales</taxon>
        <taxon>Streptosporangiaceae</taxon>
        <taxon>Nonomuraea</taxon>
    </lineage>
</organism>
<keyword evidence="4" id="KW-1185">Reference proteome</keyword>
<sequence>MTASVAVDVHTHLGELHTHVRAPLAEDEVRAWGEAQWDVTPEDHAQASGAARTSIVLAFDAEPVGVVVPNDYVARAVTGNPRLVGFASVNPTRPHAPALLDRAIEEHGLRGLKLGPTYQHFHPHSSQCLDLLEVADHHRIPVIWHQGTTFTRAAMAEYSRPLQLDLPARRFPSLRMWIAHFGHPWTTEAVTVVRRHEHFYLDTSALDTRPWQLAMAMASAYEYRVLDRVLFGSDYPFSTVERTLRGLQKASAQCRSLGIAPITDDDIDAISSRDSLSLLGIPGKGGA</sequence>
<dbReference type="InterPro" id="IPR006680">
    <property type="entry name" value="Amidohydro-rel"/>
</dbReference>
<dbReference type="GO" id="GO:0016831">
    <property type="term" value="F:carboxy-lyase activity"/>
    <property type="evidence" value="ECO:0007669"/>
    <property type="project" value="InterPro"/>
</dbReference>
<evidence type="ECO:0000259" key="2">
    <source>
        <dbReference type="Pfam" id="PF04909"/>
    </source>
</evidence>
<keyword evidence="1" id="KW-0456">Lyase</keyword>
<dbReference type="GO" id="GO:0016787">
    <property type="term" value="F:hydrolase activity"/>
    <property type="evidence" value="ECO:0007669"/>
    <property type="project" value="UniProtKB-KW"/>
</dbReference>
<dbReference type="Gene3D" id="3.20.20.140">
    <property type="entry name" value="Metal-dependent hydrolases"/>
    <property type="match status" value="1"/>
</dbReference>
<dbReference type="Pfam" id="PF04909">
    <property type="entry name" value="Amidohydro_2"/>
    <property type="match status" value="1"/>
</dbReference>
<dbReference type="SUPFAM" id="SSF51556">
    <property type="entry name" value="Metallo-dependent hydrolases"/>
    <property type="match status" value="1"/>
</dbReference>
<dbReference type="Proteomes" id="UP001139648">
    <property type="component" value="Unassembled WGS sequence"/>
</dbReference>
<dbReference type="PANTHER" id="PTHR21240:SF19">
    <property type="entry name" value="CATALYTIC_ HYDROLASE"/>
    <property type="match status" value="1"/>
</dbReference>
<accession>A0A9X2G6V7</accession>
<evidence type="ECO:0000313" key="3">
    <source>
        <dbReference type="EMBL" id="MCP2353597.1"/>
    </source>
</evidence>
<reference evidence="3" key="1">
    <citation type="submission" date="2022-06" db="EMBL/GenBank/DDBJ databases">
        <title>Sequencing the genomes of 1000 actinobacteria strains.</title>
        <authorList>
            <person name="Klenk H.-P."/>
        </authorList>
    </citation>
    <scope>NUCLEOTIDE SEQUENCE</scope>
    <source>
        <strain evidence="3">DSM 46694</strain>
    </source>
</reference>
<gene>
    <name evidence="3" type="ORF">HD597_000617</name>
</gene>
<dbReference type="InterPro" id="IPR032465">
    <property type="entry name" value="ACMSD"/>
</dbReference>
<proteinExistence type="predicted"/>
<dbReference type="RefSeq" id="WP_253740136.1">
    <property type="nucleotide sequence ID" value="NZ_BAABKA010000013.1"/>
</dbReference>
<comment type="caution">
    <text evidence="3">The sequence shown here is derived from an EMBL/GenBank/DDBJ whole genome shotgun (WGS) entry which is preliminary data.</text>
</comment>
<protein>
    <submittedName>
        <fullName evidence="3">TIM-barrel fold metal-dependent hydrolase</fullName>
    </submittedName>
</protein>
<dbReference type="PANTHER" id="PTHR21240">
    <property type="entry name" value="2-AMINO-3-CARBOXYLMUCONATE-6-SEMIALDEHYDE DECARBOXYLASE"/>
    <property type="match status" value="1"/>
</dbReference>
<evidence type="ECO:0000256" key="1">
    <source>
        <dbReference type="ARBA" id="ARBA00023239"/>
    </source>
</evidence>
<dbReference type="EMBL" id="JAMZEB010000001">
    <property type="protein sequence ID" value="MCP2353597.1"/>
    <property type="molecule type" value="Genomic_DNA"/>
</dbReference>
<keyword evidence="3" id="KW-0378">Hydrolase</keyword>